<name>A0ABD3RK93_9STRA</name>
<dbReference type="PANTHER" id="PTHR11390:SF20">
    <property type="entry name" value="DNA TOPOISOMERASE 3-BETA-1"/>
    <property type="match status" value="1"/>
</dbReference>
<feature type="compositionally biased region" description="Basic and acidic residues" evidence="8">
    <location>
        <begin position="245"/>
        <end position="260"/>
    </location>
</feature>
<dbReference type="Gene3D" id="1.10.460.10">
    <property type="entry name" value="Topoisomerase I, domain 2"/>
    <property type="match status" value="1"/>
</dbReference>
<dbReference type="CDD" id="cd03362">
    <property type="entry name" value="TOPRIM_TopoIA_TopoIII"/>
    <property type="match status" value="1"/>
</dbReference>
<comment type="caution">
    <text evidence="10">The sequence shown here is derived from an EMBL/GenBank/DDBJ whole genome shotgun (WGS) entry which is preliminary data.</text>
</comment>
<dbReference type="InterPro" id="IPR003602">
    <property type="entry name" value="Topo_IA_DNA-bd_dom"/>
</dbReference>
<dbReference type="GO" id="GO:0003917">
    <property type="term" value="F:DNA topoisomerase type I (single strand cut, ATP-independent) activity"/>
    <property type="evidence" value="ECO:0007669"/>
    <property type="project" value="UniProtKB-EC"/>
</dbReference>
<comment type="function">
    <text evidence="7">Introduces a single-strand break via transesterification at a target site in duplex DNA. Releases the supercoiling and torsional tension of DNA introduced during the DNA replication and transcription by transiently cleaving and rejoining one strand of the DNA duplex. The scissile phosphodiester is attacked by the catalytic tyrosine of the enzyme, resulting in the formation of a DNA-(5'-phosphotyrosyl)-enzyme intermediate and the expulsion of a 3'-OH DNA strand.</text>
</comment>
<feature type="region of interest" description="Disordered" evidence="8">
    <location>
        <begin position="163"/>
        <end position="301"/>
    </location>
</feature>
<dbReference type="SMART" id="SM00437">
    <property type="entry name" value="TOP1Ac"/>
    <property type="match status" value="1"/>
</dbReference>
<dbReference type="InterPro" id="IPR000380">
    <property type="entry name" value="Topo_IA"/>
</dbReference>
<feature type="domain" description="Topo IA-type catalytic" evidence="9">
    <location>
        <begin position="483"/>
        <end position="947"/>
    </location>
</feature>
<dbReference type="PROSITE" id="PS52039">
    <property type="entry name" value="TOPO_IA_2"/>
    <property type="match status" value="1"/>
</dbReference>
<dbReference type="InterPro" id="IPR006171">
    <property type="entry name" value="TOPRIM_dom"/>
</dbReference>
<feature type="region of interest" description="Disordered" evidence="8">
    <location>
        <begin position="1197"/>
        <end position="1224"/>
    </location>
</feature>
<feature type="compositionally biased region" description="Acidic residues" evidence="8">
    <location>
        <begin position="50"/>
        <end position="60"/>
    </location>
</feature>
<dbReference type="InterPro" id="IPR013826">
    <property type="entry name" value="Topo_IA_cen_sub3"/>
</dbReference>
<keyword evidence="6 7" id="KW-0413">Isomerase</keyword>
<evidence type="ECO:0000256" key="6">
    <source>
        <dbReference type="ARBA" id="ARBA00023235"/>
    </source>
</evidence>
<dbReference type="Gene3D" id="2.70.20.10">
    <property type="entry name" value="Topoisomerase I, domain 3"/>
    <property type="match status" value="1"/>
</dbReference>
<feature type="compositionally biased region" description="Basic and acidic residues" evidence="8">
    <location>
        <begin position="119"/>
        <end position="133"/>
    </location>
</feature>
<sequence>HGDGTIQPRDRHHRGGGQRRKQRVGGRTSAAANDAADSTSSTLSSTALQNDDDCHEDDGEGTISMTNVDKMKGGAEGIRQRRMPRRVEQGRRRRRGGGRGGGGGGGGVLRPNDDDDDDAAVRRSETYRAKEIGDGIGRPLDVVDERVNAVAVPEGETIADAVGGMVDVDGGGSRRPSVGGRRPRRVNGVDPGAGGEDGRKKPTDSASGVAPIDAFSVDGANAKSKHSRWQRNQQQQQHRQQQQQEHQRQHEQQKHQHKEQPLQQQTKNGSNHDAVYSISANSKHSNQHHQPSTAVFPPYQPQTTNDLNYGAGHPIIVVHIAEKPSIGQAIAHGLSGGATLNSHGKSLPIHEFTSPPFPKAPRASAVMHRVTSVAGHVFNVDFPPEYQSWDSVDPAELFHAPVVKKPCKGSIVKHLQDSTKGVDFIVLWMDCDREGENINFEVLDCCLHLMRGSAPYDRVYRAHFSAINPSDILKAYNSLGKPDRCQSLSVDARQELDLKVGVAFSRFQTRFFQGRYGDLDSAVLSYGPCQTPTLGFCVQRHLEIEMFKPVPYFVLDLGIMNSGTMCRAIWDAGRSFDRGKVDALVARCRDDELSPPASAMIVSIVTKDKKQGRPIPLNTVGLLKACSKALGIGPHHALNVAERLYLSGYLSYPRTESTKYPTSFDLVSALQDQTMDDRWGSYVSELLRNGVNVAKGGVDMGDHPPITPCRHAKVGELSGDMARVYDLVARHFVASVSHDAVWTSTTVHLNIEALGDKGRFTVRGKQLKNPGFLTVLFHKQYGDEDDEGYGKDNEEEEKVLPEFKEGDKYGLFFSGSKKSEKVSVTPANGKFCTLDVQERMTTPPTYLSESELISLMEKHKIGTDASISTHIENILKRNYVELIPGRKLKPSRLGMVLAQGYNQIDSSLVLPQVRSDIEFECNKIAKGLADRDSVVRKAIEIFSSKFLYFVENINRMDILFGSSFAQLRDVGKPFTRCGLTRRYLQFIAGPPPRLYNKTTEFVYPLPTGGEIKQWTGRNCPVEGCNFELCLYSVGAPPRTFPLCPNCFNNPRPEFGHQPGEEETEAVKIGDEEDAAKERNIRRTASKTMLRECPHPDKHPLIKEMTICPDPESDGVLILDPHLGPKWRLVSTRKVKKVTILDRTDEIFGCHFMSIEFQEGQSPVEGKTKYISCFATDDLLQGLIRVHHGDERLKVSTRCRGRGGRGRGKGSARGERGLDTRGGRR</sequence>
<feature type="compositionally biased region" description="Gly residues" evidence="8">
    <location>
        <begin position="98"/>
        <end position="108"/>
    </location>
</feature>
<dbReference type="InterPro" id="IPR013497">
    <property type="entry name" value="Topo_IA_cen"/>
</dbReference>
<feature type="compositionally biased region" description="Basic and acidic residues" evidence="8">
    <location>
        <begin position="1211"/>
        <end position="1224"/>
    </location>
</feature>
<keyword evidence="11" id="KW-1185">Reference proteome</keyword>
<dbReference type="EMBL" id="JALLPB020000213">
    <property type="protein sequence ID" value="KAL3812166.1"/>
    <property type="molecule type" value="Genomic_DNA"/>
</dbReference>
<dbReference type="InterPro" id="IPR023406">
    <property type="entry name" value="Topo_IA_AS"/>
</dbReference>
<dbReference type="FunFam" id="1.10.290.10:FF:000001">
    <property type="entry name" value="DNA topoisomerase"/>
    <property type="match status" value="1"/>
</dbReference>
<evidence type="ECO:0000259" key="9">
    <source>
        <dbReference type="PROSITE" id="PS52039"/>
    </source>
</evidence>
<evidence type="ECO:0000256" key="8">
    <source>
        <dbReference type="SAM" id="MobiDB-lite"/>
    </source>
</evidence>
<feature type="compositionally biased region" description="Polar residues" evidence="8">
    <location>
        <begin position="278"/>
        <end position="293"/>
    </location>
</feature>
<dbReference type="AlphaFoldDB" id="A0ABD3RK93"/>
<evidence type="ECO:0000256" key="5">
    <source>
        <dbReference type="ARBA" id="ARBA00023125"/>
    </source>
</evidence>
<dbReference type="Pfam" id="PF01751">
    <property type="entry name" value="Toprim"/>
    <property type="match status" value="1"/>
</dbReference>
<dbReference type="PROSITE" id="PS00396">
    <property type="entry name" value="TOPO_IA_1"/>
    <property type="match status" value="1"/>
</dbReference>
<dbReference type="Pfam" id="PF01131">
    <property type="entry name" value="Topoisom_bac"/>
    <property type="match status" value="1"/>
</dbReference>
<dbReference type="PRINTS" id="PR00417">
    <property type="entry name" value="PRTPISMRASEI"/>
</dbReference>
<feature type="compositionally biased region" description="Low complexity" evidence="8">
    <location>
        <begin position="163"/>
        <end position="190"/>
    </location>
</feature>
<feature type="region of interest" description="Disordered" evidence="8">
    <location>
        <begin position="1054"/>
        <end position="1073"/>
    </location>
</feature>
<dbReference type="InterPro" id="IPR003601">
    <property type="entry name" value="Topo_IA_2"/>
</dbReference>
<dbReference type="Pfam" id="PF23546">
    <property type="entry name" value="Zn_ribbon_TOP3B"/>
    <property type="match status" value="1"/>
</dbReference>
<dbReference type="SMART" id="SM00493">
    <property type="entry name" value="TOPRIM"/>
    <property type="match status" value="1"/>
</dbReference>
<dbReference type="InterPro" id="IPR023405">
    <property type="entry name" value="Topo_IA_core_domain"/>
</dbReference>
<evidence type="ECO:0000256" key="3">
    <source>
        <dbReference type="ARBA" id="ARBA00012891"/>
    </source>
</evidence>
<comment type="similarity">
    <text evidence="2 7">Belongs to the type IA topoisomerase family.</text>
</comment>
<evidence type="ECO:0000256" key="2">
    <source>
        <dbReference type="ARBA" id="ARBA00009446"/>
    </source>
</evidence>
<dbReference type="InterPro" id="IPR013825">
    <property type="entry name" value="Topo_IA_cen_sub2"/>
</dbReference>
<dbReference type="InterPro" id="IPR013824">
    <property type="entry name" value="Topo_IA_cen_sub1"/>
</dbReference>
<keyword evidence="4 7" id="KW-0799">Topoisomerase</keyword>
<feature type="compositionally biased region" description="Basic residues" evidence="8">
    <location>
        <begin position="10"/>
        <end position="24"/>
    </location>
</feature>
<dbReference type="Proteomes" id="UP001530377">
    <property type="component" value="Unassembled WGS sequence"/>
</dbReference>
<evidence type="ECO:0000313" key="11">
    <source>
        <dbReference type="Proteomes" id="UP001530377"/>
    </source>
</evidence>
<feature type="compositionally biased region" description="Low complexity" evidence="8">
    <location>
        <begin position="230"/>
        <end position="244"/>
    </location>
</feature>
<proteinExistence type="inferred from homology"/>
<protein>
    <recommendedName>
        <fullName evidence="3 7">DNA topoisomerase</fullName>
        <ecNumber evidence="3 7">5.6.2.1</ecNumber>
    </recommendedName>
</protein>
<feature type="region of interest" description="Disordered" evidence="8">
    <location>
        <begin position="1"/>
        <end position="139"/>
    </location>
</feature>
<gene>
    <name evidence="10" type="ORF">ACHAXA_000935</name>
</gene>
<dbReference type="Gene3D" id="3.40.50.140">
    <property type="match status" value="1"/>
</dbReference>
<comment type="catalytic activity">
    <reaction evidence="1 7">
        <text>ATP-independent breakage of single-stranded DNA, followed by passage and rejoining.</text>
        <dbReference type="EC" id="5.6.2.1"/>
    </reaction>
</comment>
<dbReference type="EC" id="5.6.2.1" evidence="3 7"/>
<keyword evidence="5 7" id="KW-0238">DNA-binding</keyword>
<accession>A0ABD3RK93</accession>
<feature type="compositionally biased region" description="Basic and acidic residues" evidence="8">
    <location>
        <begin position="1064"/>
        <end position="1073"/>
    </location>
</feature>
<feature type="compositionally biased region" description="Basic residues" evidence="8">
    <location>
        <begin position="1197"/>
        <end position="1209"/>
    </location>
</feature>
<dbReference type="SMART" id="SM00436">
    <property type="entry name" value="TOP1Bc"/>
    <property type="match status" value="1"/>
</dbReference>
<evidence type="ECO:0000256" key="1">
    <source>
        <dbReference type="ARBA" id="ARBA00000213"/>
    </source>
</evidence>
<reference evidence="10 11" key="1">
    <citation type="submission" date="2024-10" db="EMBL/GenBank/DDBJ databases">
        <title>Updated reference genomes for cyclostephanoid diatoms.</title>
        <authorList>
            <person name="Roberts W.R."/>
            <person name="Alverson A.J."/>
        </authorList>
    </citation>
    <scope>NUCLEOTIDE SEQUENCE [LARGE SCALE GENOMIC DNA]</scope>
    <source>
        <strain evidence="10 11">AJA228-03</strain>
    </source>
</reference>
<feature type="non-terminal residue" evidence="10">
    <location>
        <position position="1"/>
    </location>
</feature>
<dbReference type="InterPro" id="IPR056452">
    <property type="entry name" value="Zn_ribbon_TOP3B"/>
</dbReference>
<evidence type="ECO:0000313" key="10">
    <source>
        <dbReference type="EMBL" id="KAL3812166.1"/>
    </source>
</evidence>
<dbReference type="Gene3D" id="1.10.290.10">
    <property type="entry name" value="Topoisomerase I, domain 4"/>
    <property type="match status" value="1"/>
</dbReference>
<feature type="compositionally biased region" description="Low complexity" evidence="8">
    <location>
        <begin position="25"/>
        <end position="48"/>
    </location>
</feature>
<dbReference type="InterPro" id="IPR034144">
    <property type="entry name" value="TOPRIM_TopoIII"/>
</dbReference>
<organism evidence="10 11">
    <name type="scientific">Cyclostephanos tholiformis</name>
    <dbReference type="NCBI Taxonomy" id="382380"/>
    <lineage>
        <taxon>Eukaryota</taxon>
        <taxon>Sar</taxon>
        <taxon>Stramenopiles</taxon>
        <taxon>Ochrophyta</taxon>
        <taxon>Bacillariophyta</taxon>
        <taxon>Coscinodiscophyceae</taxon>
        <taxon>Thalassiosirophycidae</taxon>
        <taxon>Stephanodiscales</taxon>
        <taxon>Stephanodiscaceae</taxon>
        <taxon>Cyclostephanos</taxon>
    </lineage>
</organism>
<evidence type="ECO:0000256" key="7">
    <source>
        <dbReference type="RuleBase" id="RU362092"/>
    </source>
</evidence>
<evidence type="ECO:0000256" key="4">
    <source>
        <dbReference type="ARBA" id="ARBA00023029"/>
    </source>
</evidence>
<dbReference type="CDD" id="cd00186">
    <property type="entry name" value="TOP1Ac"/>
    <property type="match status" value="1"/>
</dbReference>
<dbReference type="SUPFAM" id="SSF56712">
    <property type="entry name" value="Prokaryotic type I DNA topoisomerase"/>
    <property type="match status" value="1"/>
</dbReference>
<dbReference type="GO" id="GO:0003677">
    <property type="term" value="F:DNA binding"/>
    <property type="evidence" value="ECO:0007669"/>
    <property type="project" value="UniProtKB-KW"/>
</dbReference>
<dbReference type="PANTHER" id="PTHR11390">
    <property type="entry name" value="PROKARYOTIC DNA TOPOISOMERASE"/>
    <property type="match status" value="1"/>
</dbReference>